<dbReference type="VEuPathDB" id="FungiDB:VP01_481g5"/>
<evidence type="ECO:0000313" key="6">
    <source>
        <dbReference type="Proteomes" id="UP000037035"/>
    </source>
</evidence>
<dbReference type="GO" id="GO:0008541">
    <property type="term" value="C:proteasome regulatory particle, lid subcomplex"/>
    <property type="evidence" value="ECO:0007669"/>
    <property type="project" value="UniProtKB-ARBA"/>
</dbReference>
<sequence>MSSEQVNIPAADETNPIPIPNLLQQERRFVLNQSNCSALHQQAAEELLQGIIQDGQPSSSVAQYLKMPASVPPFFFFAEMGPFLETILKSDSSTISATFQKLLPSHLVGELSSKNKERIESIQTKLNDAIENLGETEVSDLLRTKALYLSKIGAEKELSVAAFEEALKKQAGLGSKIDLRLGLIRVGFFHGDHQLIMDQIVEAKQLVDSGGDWDRRNRLKVYQAMNFMAVRNFKEATPLLLDTLSTFTATELLSYEDFITLAAISAALTLERKDMKKKLIESPEVIQIIPERPHLHAMVCAIHNTEYDKFFVELAKVEQTYLLPSRWLSIHARYYVREMRIKAYSQLLESYRSVSIKSMAQAFGVTEDYIDSELARFIAAGRLNCAIDKVNGIVETKRADGKNAMYSSVLKNGDALLNSIQKLSRVIG</sequence>
<dbReference type="PROSITE" id="PS50250">
    <property type="entry name" value="PCI"/>
    <property type="match status" value="1"/>
</dbReference>
<keyword evidence="6" id="KW-1185">Reference proteome</keyword>
<dbReference type="PANTHER" id="PTHR14145">
    <property type="entry name" value="26S PROTESOME SUBUNIT 6"/>
    <property type="match status" value="1"/>
</dbReference>
<dbReference type="AlphaFoldDB" id="A0A0L6UNA0"/>
<dbReference type="STRING" id="27349.A0A0L6UNA0"/>
<evidence type="ECO:0000256" key="3">
    <source>
        <dbReference type="ARBA" id="ARBA00093502"/>
    </source>
</evidence>
<evidence type="ECO:0000256" key="2">
    <source>
        <dbReference type="ARBA" id="ARBA00093435"/>
    </source>
</evidence>
<evidence type="ECO:0000259" key="4">
    <source>
        <dbReference type="PROSITE" id="PS50250"/>
    </source>
</evidence>
<comment type="subunit">
    <text evidence="3">The 26S proteasome is composed of a core protease, known as the 20S proteasome, capped at one or both ends by the 19S regulatory complex (RC). The RC is composed of at least 18 different subunits in two subcomplexes, the base and the lid, which form the portions proximal and distal to the 20S proteolytic core, respectively. Component of the lid subcomplex of the 19S RC.</text>
</comment>
<dbReference type="Pfam" id="PF21154">
    <property type="entry name" value="RPN7_PSMD6_C"/>
    <property type="match status" value="1"/>
</dbReference>
<dbReference type="SMART" id="SM00088">
    <property type="entry name" value="PINT"/>
    <property type="match status" value="1"/>
</dbReference>
<dbReference type="EMBL" id="LAVV01009965">
    <property type="protein sequence ID" value="KNZ49742.1"/>
    <property type="molecule type" value="Genomic_DNA"/>
</dbReference>
<dbReference type="InterPro" id="IPR049549">
    <property type="entry name" value="RPN7_PSMD6_C"/>
</dbReference>
<gene>
    <name evidence="5" type="ORF">VP01_481g5</name>
</gene>
<dbReference type="InterPro" id="IPR019585">
    <property type="entry name" value="Rpn7/CSN1"/>
</dbReference>
<feature type="domain" description="PCI" evidence="4">
    <location>
        <begin position="232"/>
        <end position="401"/>
    </location>
</feature>
<dbReference type="InterPro" id="IPR045135">
    <property type="entry name" value="Rpn7_N"/>
</dbReference>
<organism evidence="5 6">
    <name type="scientific">Puccinia sorghi</name>
    <dbReference type="NCBI Taxonomy" id="27349"/>
    <lineage>
        <taxon>Eukaryota</taxon>
        <taxon>Fungi</taxon>
        <taxon>Dikarya</taxon>
        <taxon>Basidiomycota</taxon>
        <taxon>Pucciniomycotina</taxon>
        <taxon>Pucciniomycetes</taxon>
        <taxon>Pucciniales</taxon>
        <taxon>Pucciniaceae</taxon>
        <taxon>Puccinia</taxon>
    </lineage>
</organism>
<proteinExistence type="predicted"/>
<dbReference type="InterPro" id="IPR000717">
    <property type="entry name" value="PCI_dom"/>
</dbReference>
<dbReference type="PANTHER" id="PTHR14145:SF1">
    <property type="entry name" value="26S PROTEASOME NON-ATPASE REGULATORY SUBUNIT 6"/>
    <property type="match status" value="1"/>
</dbReference>
<name>A0A0L6UNA0_9BASI</name>
<protein>
    <submittedName>
        <fullName evidence="5">26S proteasome regulatory subunit N7</fullName>
    </submittedName>
</protein>
<evidence type="ECO:0000313" key="5">
    <source>
        <dbReference type="EMBL" id="KNZ49742.1"/>
    </source>
</evidence>
<comment type="function">
    <text evidence="2">Component of the 19S cap proteasome complex which acts as a regulatory subunit of the 26S proteasome, involved in the ATP-dependent degradation of ubiquitinated proteins.</text>
</comment>
<dbReference type="SUPFAM" id="SSF46785">
    <property type="entry name" value="Winged helix' DNA-binding domain"/>
    <property type="match status" value="1"/>
</dbReference>
<dbReference type="GO" id="GO:0043161">
    <property type="term" value="P:proteasome-mediated ubiquitin-dependent protein catabolic process"/>
    <property type="evidence" value="ECO:0007669"/>
    <property type="project" value="TreeGrafter"/>
</dbReference>
<dbReference type="FunFam" id="1.25.40.570:FF:000005">
    <property type="entry name" value="26S proteasome regulatory subunit N7"/>
    <property type="match status" value="1"/>
</dbReference>
<comment type="caution">
    <text evidence="5">The sequence shown here is derived from an EMBL/GenBank/DDBJ whole genome shotgun (WGS) entry which is preliminary data.</text>
</comment>
<dbReference type="OrthoDB" id="1452at2759"/>
<accession>A0A0L6UNA0</accession>
<keyword evidence="1 5" id="KW-0647">Proteasome</keyword>
<dbReference type="Pfam" id="PF10602">
    <property type="entry name" value="RPN7"/>
    <property type="match status" value="1"/>
</dbReference>
<dbReference type="Gene3D" id="1.25.40.570">
    <property type="match status" value="1"/>
</dbReference>
<evidence type="ECO:0000256" key="1">
    <source>
        <dbReference type="ARBA" id="ARBA00022942"/>
    </source>
</evidence>
<dbReference type="Proteomes" id="UP000037035">
    <property type="component" value="Unassembled WGS sequence"/>
</dbReference>
<dbReference type="Pfam" id="PF01399">
    <property type="entry name" value="PCI"/>
    <property type="match status" value="1"/>
</dbReference>
<reference evidence="5 6" key="1">
    <citation type="submission" date="2015-08" db="EMBL/GenBank/DDBJ databases">
        <title>Next Generation Sequencing and Analysis of the Genome of Puccinia sorghi L Schw, the Causal Agent of Maize Common Rust.</title>
        <authorList>
            <person name="Rochi L."/>
            <person name="Burguener G."/>
            <person name="Darino M."/>
            <person name="Turjanski A."/>
            <person name="Kreff E."/>
            <person name="Dieguez M.J."/>
            <person name="Sacco F."/>
        </authorList>
    </citation>
    <scope>NUCLEOTIDE SEQUENCE [LARGE SCALE GENOMIC DNA]</scope>
    <source>
        <strain evidence="5 6">RO10H11247</strain>
    </source>
</reference>
<dbReference type="InterPro" id="IPR036390">
    <property type="entry name" value="WH_DNA-bd_sf"/>
</dbReference>